<reference evidence="1 2" key="1">
    <citation type="journal article" date="2006" name="J. Bacteriol.">
        <title>Divergence and mosaicism among virulent soil phages of the Burkholderia cepacia complex.</title>
        <authorList>
            <person name="Summer E.J."/>
            <person name="Gonzalez C.F."/>
            <person name="Bomer M."/>
            <person name="Carlile T."/>
            <person name="Embry A."/>
            <person name="Kucherka A.M."/>
            <person name="Lee J."/>
            <person name="Mebane L."/>
            <person name="Morrison W.C."/>
            <person name="Mark L."/>
            <person name="King M.D."/>
            <person name="LiPuma J.J."/>
            <person name="Vidaver A.K."/>
            <person name="Young R."/>
        </authorList>
    </citation>
    <scope>NUCLEOTIDE SEQUENCE</scope>
</reference>
<name>Q6UIW1_9CAUD</name>
<gene>
    <name evidence="1" type="primary">Bcep1-71</name>
</gene>
<dbReference type="RefSeq" id="NP_944379.2">
    <property type="nucleotide sequence ID" value="NC_005263.2"/>
</dbReference>
<dbReference type="EMBL" id="AY369265">
    <property type="protein sequence ID" value="AAQ73417.2"/>
    <property type="molecule type" value="Genomic_DNA"/>
</dbReference>
<accession>Q6UIW1</accession>
<organism evidence="1 2">
    <name type="scientific">Burkholderia phage Bcep1</name>
    <dbReference type="NCBI Taxonomy" id="2883943"/>
    <lineage>
        <taxon>Viruses</taxon>
        <taxon>Duplodnaviria</taxon>
        <taxon>Heunggongvirae</taxon>
        <taxon>Uroviricota</taxon>
        <taxon>Caudoviricetes</taxon>
        <taxon>Naesvirus</taxon>
        <taxon>Naesvirus bcep1</taxon>
    </lineage>
</organism>
<evidence type="ECO:0000313" key="2">
    <source>
        <dbReference type="Proteomes" id="UP000000995"/>
    </source>
</evidence>
<proteinExistence type="predicted"/>
<dbReference type="Pfam" id="PF14354">
    <property type="entry name" value="Lar_restr_allev"/>
    <property type="match status" value="1"/>
</dbReference>
<keyword evidence="2" id="KW-1185">Reference proteome</keyword>
<evidence type="ECO:0000313" key="1">
    <source>
        <dbReference type="EMBL" id="AAQ73417.2"/>
    </source>
</evidence>
<dbReference type="GeneID" id="2657406"/>
<sequence length="55" mass="6182">MSDTTKSCPHCGYNDLDMRDDRNLAFRVVCLTCAASGPIERTEEEALTSWNARTE</sequence>
<dbReference type="NCBIfam" id="TIGR03655">
    <property type="entry name" value="anti_R_Lar"/>
    <property type="match status" value="1"/>
</dbReference>
<dbReference type="KEGG" id="vg:2657406"/>
<dbReference type="InterPro" id="IPR019908">
    <property type="entry name" value="Toxin_RalR"/>
</dbReference>
<protein>
    <submittedName>
        <fullName evidence="1">Gp71</fullName>
    </submittedName>
</protein>
<dbReference type="Proteomes" id="UP000000995">
    <property type="component" value="Genome"/>
</dbReference>